<dbReference type="EMBL" id="UINC01128689">
    <property type="protein sequence ID" value="SVD08610.1"/>
    <property type="molecule type" value="Genomic_DNA"/>
</dbReference>
<accession>A0A382SF82</accession>
<protein>
    <submittedName>
        <fullName evidence="1">Uncharacterized protein</fullName>
    </submittedName>
</protein>
<gene>
    <name evidence="1" type="ORF">METZ01_LOCUS361464</name>
</gene>
<evidence type="ECO:0000313" key="1">
    <source>
        <dbReference type="EMBL" id="SVD08610.1"/>
    </source>
</evidence>
<reference evidence="1" key="1">
    <citation type="submission" date="2018-05" db="EMBL/GenBank/DDBJ databases">
        <authorList>
            <person name="Lanie J.A."/>
            <person name="Ng W.-L."/>
            <person name="Kazmierczak K.M."/>
            <person name="Andrzejewski T.M."/>
            <person name="Davidsen T.M."/>
            <person name="Wayne K.J."/>
            <person name="Tettelin H."/>
            <person name="Glass J.I."/>
            <person name="Rusch D."/>
            <person name="Podicherti R."/>
            <person name="Tsui H.-C.T."/>
            <person name="Winkler M.E."/>
        </authorList>
    </citation>
    <scope>NUCLEOTIDE SEQUENCE</scope>
</reference>
<dbReference type="AlphaFoldDB" id="A0A382SF82"/>
<feature type="non-terminal residue" evidence="1">
    <location>
        <position position="74"/>
    </location>
</feature>
<sequence length="74" mass="8004">MVALDFNMLRQPEVSPMNFHHRRSPVHAGFIGSVALAILAASCSPPAPKPDPAAQINDQTITLEQVDARVEQAE</sequence>
<name>A0A382SF82_9ZZZZ</name>
<proteinExistence type="predicted"/>
<organism evidence="1">
    <name type="scientific">marine metagenome</name>
    <dbReference type="NCBI Taxonomy" id="408172"/>
    <lineage>
        <taxon>unclassified sequences</taxon>
        <taxon>metagenomes</taxon>
        <taxon>ecological metagenomes</taxon>
    </lineage>
</organism>